<dbReference type="AlphaFoldDB" id="A0A542ZU21"/>
<dbReference type="RefSeq" id="WP_142118206.1">
    <property type="nucleotide sequence ID" value="NZ_BAAASV010000002.1"/>
</dbReference>
<proteinExistence type="inferred from homology"/>
<comment type="similarity">
    <text evidence="1">Belongs to the UPF0312 family.</text>
</comment>
<evidence type="ECO:0000259" key="2">
    <source>
        <dbReference type="SMART" id="SM00867"/>
    </source>
</evidence>
<dbReference type="EMBL" id="VFOS01000001">
    <property type="protein sequence ID" value="TQL63779.1"/>
    <property type="molecule type" value="Genomic_DNA"/>
</dbReference>
<dbReference type="Pfam" id="PF04264">
    <property type="entry name" value="YceI"/>
    <property type="match status" value="1"/>
</dbReference>
<name>A0A542ZU21_RARFA</name>
<evidence type="ECO:0000313" key="3">
    <source>
        <dbReference type="EMBL" id="TQL63779.1"/>
    </source>
</evidence>
<evidence type="ECO:0000313" key="4">
    <source>
        <dbReference type="Proteomes" id="UP000315389"/>
    </source>
</evidence>
<feature type="domain" description="Lipid/polyisoprenoid-binding YceI-like" evidence="2">
    <location>
        <begin position="12"/>
        <end position="179"/>
    </location>
</feature>
<reference evidence="3 4" key="1">
    <citation type="submission" date="2019-06" db="EMBL/GenBank/DDBJ databases">
        <title>Sequencing the genomes of 1000 actinobacteria strains.</title>
        <authorList>
            <person name="Klenk H.-P."/>
        </authorList>
    </citation>
    <scope>NUCLEOTIDE SEQUENCE [LARGE SCALE GENOMIC DNA]</scope>
    <source>
        <strain evidence="3 4">DSM 4813</strain>
    </source>
</reference>
<evidence type="ECO:0000256" key="1">
    <source>
        <dbReference type="ARBA" id="ARBA00008812"/>
    </source>
</evidence>
<gene>
    <name evidence="3" type="ORF">FB461_0255</name>
</gene>
<dbReference type="InterPro" id="IPR036761">
    <property type="entry name" value="TTHA0802/YceI-like_sf"/>
</dbReference>
<dbReference type="Gene3D" id="2.40.128.110">
    <property type="entry name" value="Lipid/polyisoprenoid-binding, YceI-like"/>
    <property type="match status" value="1"/>
</dbReference>
<comment type="caution">
    <text evidence="3">The sequence shown here is derived from an EMBL/GenBank/DDBJ whole genome shotgun (WGS) entry which is preliminary data.</text>
</comment>
<dbReference type="PANTHER" id="PTHR34406:SF1">
    <property type="entry name" value="PROTEIN YCEI"/>
    <property type="match status" value="1"/>
</dbReference>
<keyword evidence="4" id="KW-1185">Reference proteome</keyword>
<dbReference type="InterPro" id="IPR007372">
    <property type="entry name" value="Lipid/polyisoprenoid-bd_YceI"/>
</dbReference>
<accession>A0A542ZU21</accession>
<dbReference type="PANTHER" id="PTHR34406">
    <property type="entry name" value="PROTEIN YCEI"/>
    <property type="match status" value="1"/>
</dbReference>
<dbReference type="SMART" id="SM00867">
    <property type="entry name" value="YceI"/>
    <property type="match status" value="1"/>
</dbReference>
<dbReference type="SUPFAM" id="SSF101874">
    <property type="entry name" value="YceI-like"/>
    <property type="match status" value="1"/>
</dbReference>
<dbReference type="Proteomes" id="UP000315389">
    <property type="component" value="Unassembled WGS sequence"/>
</dbReference>
<protein>
    <submittedName>
        <fullName evidence="3">Polyisoprenoid-binding protein YceI</fullName>
    </submittedName>
</protein>
<dbReference type="OrthoDB" id="9811006at2"/>
<organism evidence="3 4">
    <name type="scientific">Rarobacter faecitabidus</name>
    <dbReference type="NCBI Taxonomy" id="13243"/>
    <lineage>
        <taxon>Bacteria</taxon>
        <taxon>Bacillati</taxon>
        <taxon>Actinomycetota</taxon>
        <taxon>Actinomycetes</taxon>
        <taxon>Micrococcales</taxon>
        <taxon>Rarobacteraceae</taxon>
        <taxon>Rarobacter</taxon>
    </lineage>
</organism>
<sequence>MTTLPEGLTAGTYAIDASHSAASFIVRHAGISKVRGSLAITSGEIVIADEVEGSSVVAEIDAASVDTGSEQRDEHLKSPDFWDAAVNPTWTFKSTSIAADGADFAITGELTLAGVTRSVTLDTEFTGVATDPFGNSRAGFEATTEISRKDFDITWNAALETGGVLVSDKVKIELDISAIKQA</sequence>